<dbReference type="InterPro" id="IPR002645">
    <property type="entry name" value="STAS_dom"/>
</dbReference>
<dbReference type="HOGENOM" id="CLU_026775_0_0_10"/>
<dbReference type="eggNOG" id="COG1366">
    <property type="taxonomic scope" value="Bacteria"/>
</dbReference>
<evidence type="ECO:0000313" key="3">
    <source>
        <dbReference type="EMBL" id="AFC26817.1"/>
    </source>
</evidence>
<organism evidence="3 4">
    <name type="scientific">Saprospira grandis (strain Lewin)</name>
    <dbReference type="NCBI Taxonomy" id="984262"/>
    <lineage>
        <taxon>Bacteria</taxon>
        <taxon>Pseudomonadati</taxon>
        <taxon>Bacteroidota</taxon>
        <taxon>Saprospiria</taxon>
        <taxon>Saprospirales</taxon>
        <taxon>Saprospiraceae</taxon>
        <taxon>Saprospira</taxon>
    </lineage>
</organism>
<dbReference type="CDD" id="cd07041">
    <property type="entry name" value="STAS_RsbR_RsbS_like"/>
    <property type="match status" value="1"/>
</dbReference>
<dbReference type="InterPro" id="IPR012292">
    <property type="entry name" value="Globin/Proto"/>
</dbReference>
<proteinExistence type="predicted"/>
<dbReference type="KEGG" id="sgn:SGRA_4102"/>
<gene>
    <name evidence="3" type="ordered locus">SGRA_4102</name>
</gene>
<accession>H6L7E5</accession>
<keyword evidence="4" id="KW-1185">Reference proteome</keyword>
<reference evidence="3 4" key="1">
    <citation type="journal article" date="2012" name="Stand. Genomic Sci.">
        <title>Complete genome sequencing and analysis of Saprospira grandis str. Lewin, a predatory marine bacterium.</title>
        <authorList>
            <person name="Saw J.H."/>
            <person name="Yuryev A."/>
            <person name="Kanbe M."/>
            <person name="Hou S."/>
            <person name="Young A.G."/>
            <person name="Aizawa S."/>
            <person name="Alam M."/>
        </authorList>
    </citation>
    <scope>NUCLEOTIDE SEQUENCE [LARGE SCALE GENOMIC DNA]</scope>
    <source>
        <strain evidence="3 4">Lewin</strain>
    </source>
</reference>
<evidence type="ECO:0000256" key="1">
    <source>
        <dbReference type="ARBA" id="ARBA00022553"/>
    </source>
</evidence>
<protein>
    <submittedName>
        <fullName evidence="3">RsbR, positive regulator of sigma-B</fullName>
    </submittedName>
</protein>
<dbReference type="EMBL" id="CP002831">
    <property type="protein sequence ID" value="AFC26817.1"/>
    <property type="molecule type" value="Genomic_DNA"/>
</dbReference>
<dbReference type="Gene3D" id="3.30.750.24">
    <property type="entry name" value="STAS domain"/>
    <property type="match status" value="1"/>
</dbReference>
<dbReference type="PANTHER" id="PTHR33745:SF3">
    <property type="entry name" value="RSBT CO-ANTAGONIST PROTEIN RSBRC"/>
    <property type="match status" value="1"/>
</dbReference>
<dbReference type="InterPro" id="IPR036513">
    <property type="entry name" value="STAS_dom_sf"/>
</dbReference>
<dbReference type="SUPFAM" id="SSF52091">
    <property type="entry name" value="SpoIIaa-like"/>
    <property type="match status" value="1"/>
</dbReference>
<dbReference type="Gene3D" id="1.10.490.10">
    <property type="entry name" value="Globins"/>
    <property type="match status" value="1"/>
</dbReference>
<evidence type="ECO:0000313" key="4">
    <source>
        <dbReference type="Proteomes" id="UP000007519"/>
    </source>
</evidence>
<dbReference type="InterPro" id="IPR051932">
    <property type="entry name" value="Bact_StressResp_Reg"/>
</dbReference>
<feature type="domain" description="STAS" evidence="2">
    <location>
        <begin position="213"/>
        <end position="324"/>
    </location>
</feature>
<sequence length="333" mass="37701">MTNKTKKQYLVTTSATEIKFYFFKNFPPNAYIMWHFQNKTVNSMGKQKTYSAALYRQLFFYSEEESQLINSASKNIDQEGVDWTFKEITSWMEEGPYSNSFTQQMVEMTRSGKSEIWKDMAAGSFNDDYVERQTEARWLFLRSGVSLEAFTAMIAKFHELIFQVFMKYNTPTPELVRALKGFAQIDLSIVSEVYRQKAINDLEEQNEALKQLSTPIAQIWQGILLLPLVGFIDSKRAKDVMEAMLEEIAKSQAKFFILDISGVAIVDTAVANHLIKMTKAARLMGSECMISGVSGPIAQTIVELGIAIDEIRTTGSMRDALRLAIQEGGTAIV</sequence>
<dbReference type="PANTHER" id="PTHR33745">
    <property type="entry name" value="RSBT ANTAGONIST PROTEIN RSBS-RELATED"/>
    <property type="match status" value="1"/>
</dbReference>
<dbReference type="AlphaFoldDB" id="H6L7E5"/>
<dbReference type="GO" id="GO:0019825">
    <property type="term" value="F:oxygen binding"/>
    <property type="evidence" value="ECO:0007669"/>
    <property type="project" value="InterPro"/>
</dbReference>
<dbReference type="STRING" id="984262.SGRA_4102"/>
<dbReference type="GO" id="GO:0020037">
    <property type="term" value="F:heme binding"/>
    <property type="evidence" value="ECO:0007669"/>
    <property type="project" value="InterPro"/>
</dbReference>
<dbReference type="Proteomes" id="UP000007519">
    <property type="component" value="Chromosome"/>
</dbReference>
<dbReference type="PROSITE" id="PS50801">
    <property type="entry name" value="STAS"/>
    <property type="match status" value="1"/>
</dbReference>
<evidence type="ECO:0000259" key="2">
    <source>
        <dbReference type="PROSITE" id="PS50801"/>
    </source>
</evidence>
<dbReference type="Pfam" id="PF01740">
    <property type="entry name" value="STAS"/>
    <property type="match status" value="1"/>
</dbReference>
<name>H6L7E5_SAPGL</name>
<keyword evidence="1" id="KW-0597">Phosphoprotein</keyword>